<dbReference type="AlphaFoldDB" id="A0A1G2NV18"/>
<reference evidence="1 2" key="1">
    <citation type="journal article" date="2016" name="Nat. Commun.">
        <title>Thousands of microbial genomes shed light on interconnected biogeochemical processes in an aquifer system.</title>
        <authorList>
            <person name="Anantharaman K."/>
            <person name="Brown C.T."/>
            <person name="Hug L.A."/>
            <person name="Sharon I."/>
            <person name="Castelle C.J."/>
            <person name="Probst A.J."/>
            <person name="Thomas B.C."/>
            <person name="Singh A."/>
            <person name="Wilkins M.J."/>
            <person name="Karaoz U."/>
            <person name="Brodie E.L."/>
            <person name="Williams K.H."/>
            <person name="Hubbard S.S."/>
            <person name="Banfield J.F."/>
        </authorList>
    </citation>
    <scope>NUCLEOTIDE SEQUENCE [LARGE SCALE GENOMIC DNA]</scope>
</reference>
<organism evidence="1 2">
    <name type="scientific">Candidatus Taylorbacteria bacterium RIFCSPLOWO2_02_FULL_46_40</name>
    <dbReference type="NCBI Taxonomy" id="1802329"/>
    <lineage>
        <taxon>Bacteria</taxon>
        <taxon>Candidatus Tayloriibacteriota</taxon>
    </lineage>
</organism>
<gene>
    <name evidence="1" type="ORF">A3H68_02515</name>
</gene>
<dbReference type="EMBL" id="MHSH01000059">
    <property type="protein sequence ID" value="OHA39945.1"/>
    <property type="molecule type" value="Genomic_DNA"/>
</dbReference>
<name>A0A1G2NV18_9BACT</name>
<protein>
    <submittedName>
        <fullName evidence="1">Uncharacterized protein</fullName>
    </submittedName>
</protein>
<sequence length="142" mass="16813">MFGKNKKVVVLSKSDMVALSLAQRVVNVIYQPELAEIIHLTIKSLNKTDRTVDVNIQLSALSQDVVSEIELEFSLTKGYEDGQWKTHWNFFFTFLREKRFKFWMDSELKSVYNFTDYHNHREFADKTTKDVLENVMKKLRSR</sequence>
<comment type="caution">
    <text evidence="1">The sequence shown here is derived from an EMBL/GenBank/DDBJ whole genome shotgun (WGS) entry which is preliminary data.</text>
</comment>
<evidence type="ECO:0000313" key="1">
    <source>
        <dbReference type="EMBL" id="OHA39945.1"/>
    </source>
</evidence>
<evidence type="ECO:0000313" key="2">
    <source>
        <dbReference type="Proteomes" id="UP000176429"/>
    </source>
</evidence>
<accession>A0A1G2NV18</accession>
<proteinExistence type="predicted"/>
<dbReference type="Proteomes" id="UP000176429">
    <property type="component" value="Unassembled WGS sequence"/>
</dbReference>